<dbReference type="AlphaFoldDB" id="A0A4S8M0I7"/>
<protein>
    <submittedName>
        <fullName evidence="1">Uncharacterized protein</fullName>
    </submittedName>
</protein>
<sequence length="236" mass="25110">MSTVWKVVDDKDSRIEYSGQWTSVTGDTKLSDGSDTLDGLSRSGSVFGNTVHGTRTNGTGVTFRFNGTSLAAVYASVAFDSFVGQGDQVVMIDCFLDGKEATGSGYIPSSVPRPINNQPACSVYADSYKGTLSPGEHELSLNVTRISNASFYVDYVVYEALADAPIDGEILRIGDGQMNMRSSPDPHLSFGAGWETGNGGMVSTVTPGSSVTVRFNGPSLLFNRGKGTRIHSFVLF</sequence>
<reference evidence="1 2" key="1">
    <citation type="journal article" date="2019" name="Nat. Ecol. Evol.">
        <title>Megaphylogeny resolves global patterns of mushroom evolution.</title>
        <authorList>
            <person name="Varga T."/>
            <person name="Krizsan K."/>
            <person name="Foldi C."/>
            <person name="Dima B."/>
            <person name="Sanchez-Garcia M."/>
            <person name="Sanchez-Ramirez S."/>
            <person name="Szollosi G.J."/>
            <person name="Szarkandi J.G."/>
            <person name="Papp V."/>
            <person name="Albert L."/>
            <person name="Andreopoulos W."/>
            <person name="Angelini C."/>
            <person name="Antonin V."/>
            <person name="Barry K.W."/>
            <person name="Bougher N.L."/>
            <person name="Buchanan P."/>
            <person name="Buyck B."/>
            <person name="Bense V."/>
            <person name="Catcheside P."/>
            <person name="Chovatia M."/>
            <person name="Cooper J."/>
            <person name="Damon W."/>
            <person name="Desjardin D."/>
            <person name="Finy P."/>
            <person name="Geml J."/>
            <person name="Haridas S."/>
            <person name="Hughes K."/>
            <person name="Justo A."/>
            <person name="Karasinski D."/>
            <person name="Kautmanova I."/>
            <person name="Kiss B."/>
            <person name="Kocsube S."/>
            <person name="Kotiranta H."/>
            <person name="LaButti K.M."/>
            <person name="Lechner B.E."/>
            <person name="Liimatainen K."/>
            <person name="Lipzen A."/>
            <person name="Lukacs Z."/>
            <person name="Mihaltcheva S."/>
            <person name="Morgado L.N."/>
            <person name="Niskanen T."/>
            <person name="Noordeloos M.E."/>
            <person name="Ohm R.A."/>
            <person name="Ortiz-Santana B."/>
            <person name="Ovrebo C."/>
            <person name="Racz N."/>
            <person name="Riley R."/>
            <person name="Savchenko A."/>
            <person name="Shiryaev A."/>
            <person name="Soop K."/>
            <person name="Spirin V."/>
            <person name="Szebenyi C."/>
            <person name="Tomsovsky M."/>
            <person name="Tulloss R.E."/>
            <person name="Uehling J."/>
            <person name="Grigoriev I.V."/>
            <person name="Vagvolgyi C."/>
            <person name="Papp T."/>
            <person name="Martin F.M."/>
            <person name="Miettinen O."/>
            <person name="Hibbett D.S."/>
            <person name="Nagy L.G."/>
        </authorList>
    </citation>
    <scope>NUCLEOTIDE SEQUENCE [LARGE SCALE GENOMIC DNA]</scope>
    <source>
        <strain evidence="1 2">CBS 962.96</strain>
    </source>
</reference>
<dbReference type="EMBL" id="ML179197">
    <property type="protein sequence ID" value="THU95559.1"/>
    <property type="molecule type" value="Genomic_DNA"/>
</dbReference>
<gene>
    <name evidence="1" type="ORF">K435DRAFT_124880</name>
</gene>
<organism evidence="1 2">
    <name type="scientific">Dendrothele bispora (strain CBS 962.96)</name>
    <dbReference type="NCBI Taxonomy" id="1314807"/>
    <lineage>
        <taxon>Eukaryota</taxon>
        <taxon>Fungi</taxon>
        <taxon>Dikarya</taxon>
        <taxon>Basidiomycota</taxon>
        <taxon>Agaricomycotina</taxon>
        <taxon>Agaricomycetes</taxon>
        <taxon>Agaricomycetidae</taxon>
        <taxon>Agaricales</taxon>
        <taxon>Agaricales incertae sedis</taxon>
        <taxon>Dendrothele</taxon>
    </lineage>
</organism>
<proteinExistence type="predicted"/>
<keyword evidence="2" id="KW-1185">Reference proteome</keyword>
<name>A0A4S8M0I7_DENBC</name>
<evidence type="ECO:0000313" key="1">
    <source>
        <dbReference type="EMBL" id="THU95559.1"/>
    </source>
</evidence>
<dbReference type="Gene3D" id="2.60.120.260">
    <property type="entry name" value="Galactose-binding domain-like"/>
    <property type="match status" value="1"/>
</dbReference>
<evidence type="ECO:0000313" key="2">
    <source>
        <dbReference type="Proteomes" id="UP000297245"/>
    </source>
</evidence>
<accession>A0A4S8M0I7</accession>
<dbReference type="OrthoDB" id="3013353at2759"/>
<dbReference type="Proteomes" id="UP000297245">
    <property type="component" value="Unassembled WGS sequence"/>
</dbReference>